<gene>
    <name evidence="1" type="ORF">EKN29_25430</name>
</gene>
<reference evidence="1 2" key="1">
    <citation type="submission" date="2018-12" db="EMBL/GenBank/DDBJ databases">
        <title>The Batch Genome Submission of Enterobacter spp. strains.</title>
        <authorList>
            <person name="Wei L."/>
            <person name="Wu W."/>
            <person name="Lin J."/>
            <person name="Zhang X."/>
            <person name="Feng Y."/>
            <person name="Zong Z."/>
        </authorList>
    </citation>
    <scope>NUCLEOTIDE SEQUENCE [LARGE SCALE GENOMIC DNA]</scope>
    <source>
        <strain evidence="1 2">SCEM020047</strain>
    </source>
</reference>
<organism evidence="1 2">
    <name type="scientific">Enterobacter mori</name>
    <dbReference type="NCBI Taxonomy" id="539813"/>
    <lineage>
        <taxon>Bacteria</taxon>
        <taxon>Pseudomonadati</taxon>
        <taxon>Pseudomonadota</taxon>
        <taxon>Gammaproteobacteria</taxon>
        <taxon>Enterobacterales</taxon>
        <taxon>Enterobacteriaceae</taxon>
        <taxon>Enterobacter</taxon>
    </lineage>
</organism>
<dbReference type="RefSeq" id="WP_023304523.1">
    <property type="nucleotide sequence ID" value="NZ_JAJHUL010000002.1"/>
</dbReference>
<proteinExistence type="predicted"/>
<comment type="caution">
    <text evidence="1">The sequence shown here is derived from an EMBL/GenBank/DDBJ whole genome shotgun (WGS) entry which is preliminary data.</text>
</comment>
<dbReference type="Proteomes" id="UP000282263">
    <property type="component" value="Unassembled WGS sequence"/>
</dbReference>
<evidence type="ECO:0000313" key="2">
    <source>
        <dbReference type="Proteomes" id="UP000282263"/>
    </source>
</evidence>
<sequence>MNLNSMIYPEVFTIGGTDYKGRRNSIENKVLIPYTEEPHINIGDEITQKLGSGEISLKIIDMSFLPGGTLKRGTKHPHMLKLMVENLTANEHKPKPSSQNTFNIGSVSGTQVQIGERNHLIVNISITELVEKVSQSQDPQAKSLLKDLLNNSTVASLVGAGASALLALL</sequence>
<dbReference type="EMBL" id="RXPP01000061">
    <property type="protein sequence ID" value="RTQ15621.1"/>
    <property type="molecule type" value="Genomic_DNA"/>
</dbReference>
<evidence type="ECO:0000313" key="1">
    <source>
        <dbReference type="EMBL" id="RTQ15621.1"/>
    </source>
</evidence>
<accession>A0A9Q7NQV9</accession>
<name>A0A9Q7NQV9_9ENTR</name>
<dbReference type="AlphaFoldDB" id="A0A9Q7NQV9"/>
<protein>
    <submittedName>
        <fullName evidence="1">Uncharacterized protein</fullName>
    </submittedName>
</protein>